<evidence type="ECO:0000313" key="8">
    <source>
        <dbReference type="EMBL" id="AGU15942.1"/>
    </source>
</evidence>
<dbReference type="Pfam" id="PF01569">
    <property type="entry name" value="PAP2"/>
    <property type="match status" value="1"/>
</dbReference>
<dbReference type="PATRIC" id="fig|1348662.3.peg.1822"/>
<dbReference type="PANTHER" id="PTHR14969:SF62">
    <property type="entry name" value="DECAPRENYLPHOSPHORYL-5-PHOSPHORIBOSE PHOSPHATASE RV3807C-RELATED"/>
    <property type="match status" value="1"/>
</dbReference>
<keyword evidence="5" id="KW-1133">Transmembrane helix</keyword>
<feature type="domain" description="Phosphatidic acid phosphatase type 2/haloperoxidase" evidence="7">
    <location>
        <begin position="78"/>
        <end position="182"/>
    </location>
</feature>
<sequence>MPSSSQALLRDVADRWSAWKAGPEWEADALVAIQSATHDVAGVLPTARVMSHVGEHALGWLGLSAAGALFDKHRRRQWCGLGTAALVAHAASVVLKRVVRRPRPHDERIVVGVSTPSNHSFPSSHATSTTATMAALAVLTGSSVPYVGAGAMMLSRMILGVHYPTDVTCGALVGVAAAKAVMPYFEG</sequence>
<dbReference type="GeneID" id="78250574"/>
<accession>U3GZZ6</accession>
<evidence type="ECO:0000259" key="7">
    <source>
        <dbReference type="SMART" id="SM00014"/>
    </source>
</evidence>
<keyword evidence="9" id="KW-1185">Reference proteome</keyword>
<keyword evidence="3" id="KW-0812">Transmembrane</keyword>
<evidence type="ECO:0000313" key="9">
    <source>
        <dbReference type="Proteomes" id="UP000016943"/>
    </source>
</evidence>
<dbReference type="PANTHER" id="PTHR14969">
    <property type="entry name" value="SPHINGOSINE-1-PHOSPHATE PHOSPHOHYDROLASE"/>
    <property type="match status" value="1"/>
</dbReference>
<dbReference type="GO" id="GO:0016787">
    <property type="term" value="F:hydrolase activity"/>
    <property type="evidence" value="ECO:0007669"/>
    <property type="project" value="UniProtKB-KW"/>
</dbReference>
<dbReference type="SMART" id="SM00014">
    <property type="entry name" value="acidPPc"/>
    <property type="match status" value="1"/>
</dbReference>
<evidence type="ECO:0000256" key="1">
    <source>
        <dbReference type="ARBA" id="ARBA00004651"/>
    </source>
</evidence>
<dbReference type="InterPro" id="IPR000326">
    <property type="entry name" value="PAP2/HPO"/>
</dbReference>
<dbReference type="KEGG" id="caz:CARG_09230"/>
<dbReference type="Gene3D" id="1.20.144.10">
    <property type="entry name" value="Phosphatidic acid phosphatase type 2/haloperoxidase"/>
    <property type="match status" value="1"/>
</dbReference>
<dbReference type="STRING" id="1348662.CARG_09230"/>
<dbReference type="Proteomes" id="UP000016943">
    <property type="component" value="Chromosome"/>
</dbReference>
<evidence type="ECO:0000256" key="3">
    <source>
        <dbReference type="ARBA" id="ARBA00022692"/>
    </source>
</evidence>
<dbReference type="eggNOG" id="COG0671">
    <property type="taxonomic scope" value="Bacteria"/>
</dbReference>
<name>U3GZZ6_9CORY</name>
<dbReference type="InterPro" id="IPR036938">
    <property type="entry name" value="PAP2/HPO_sf"/>
</dbReference>
<dbReference type="OrthoDB" id="4333485at2"/>
<dbReference type="CDD" id="cd01610">
    <property type="entry name" value="PAP2_like"/>
    <property type="match status" value="1"/>
</dbReference>
<evidence type="ECO:0000256" key="5">
    <source>
        <dbReference type="ARBA" id="ARBA00022989"/>
    </source>
</evidence>
<dbReference type="RefSeq" id="WP_021012338.1">
    <property type="nucleotide sequence ID" value="NC_022198.1"/>
</dbReference>
<dbReference type="SUPFAM" id="SSF48317">
    <property type="entry name" value="Acid phosphatase/Vanadium-dependent haloperoxidase"/>
    <property type="match status" value="1"/>
</dbReference>
<evidence type="ECO:0000256" key="4">
    <source>
        <dbReference type="ARBA" id="ARBA00022801"/>
    </source>
</evidence>
<dbReference type="AlphaFoldDB" id="U3GZZ6"/>
<keyword evidence="2" id="KW-1003">Cell membrane</keyword>
<protein>
    <recommendedName>
        <fullName evidence="7">Phosphatidic acid phosphatase type 2/haloperoxidase domain-containing protein</fullName>
    </recommendedName>
</protein>
<comment type="subcellular location">
    <subcellularLocation>
        <location evidence="1">Cell membrane</location>
        <topology evidence="1">Multi-pass membrane protein</topology>
    </subcellularLocation>
</comment>
<dbReference type="GO" id="GO:0005886">
    <property type="term" value="C:plasma membrane"/>
    <property type="evidence" value="ECO:0007669"/>
    <property type="project" value="UniProtKB-SubCell"/>
</dbReference>
<dbReference type="EMBL" id="CP006365">
    <property type="protein sequence ID" value="AGU15942.1"/>
    <property type="molecule type" value="Genomic_DNA"/>
</dbReference>
<dbReference type="HOGENOM" id="CLU_072573_7_1_11"/>
<evidence type="ECO:0000256" key="2">
    <source>
        <dbReference type="ARBA" id="ARBA00022475"/>
    </source>
</evidence>
<keyword evidence="4" id="KW-0378">Hydrolase</keyword>
<gene>
    <name evidence="8" type="ORF">CARG_09230</name>
</gene>
<organism evidence="8 9">
    <name type="scientific">Corynebacterium argentoratense DSM 44202</name>
    <dbReference type="NCBI Taxonomy" id="1348662"/>
    <lineage>
        <taxon>Bacteria</taxon>
        <taxon>Bacillati</taxon>
        <taxon>Actinomycetota</taxon>
        <taxon>Actinomycetes</taxon>
        <taxon>Mycobacteriales</taxon>
        <taxon>Corynebacteriaceae</taxon>
        <taxon>Corynebacterium</taxon>
    </lineage>
</organism>
<keyword evidence="6" id="KW-0472">Membrane</keyword>
<reference evidence="8 9" key="1">
    <citation type="journal article" date="2013" name="Genome Announc.">
        <title>Whole-Genome Sequence of the Clinical Strain Corynebacterium argentoratense DSM 44202, Isolated from a Human Throat Specimen.</title>
        <authorList>
            <person name="Bomholt C."/>
            <person name="Glaub A."/>
            <person name="Gravermann K."/>
            <person name="Albersmeier A."/>
            <person name="Brinkrolf K."/>
            <person name="Ruckert C."/>
            <person name="Tauch A."/>
        </authorList>
    </citation>
    <scope>NUCLEOTIDE SEQUENCE [LARGE SCALE GENOMIC DNA]</scope>
    <source>
        <strain evidence="8">DSM 44202</strain>
    </source>
</reference>
<proteinExistence type="predicted"/>
<evidence type="ECO:0000256" key="6">
    <source>
        <dbReference type="ARBA" id="ARBA00023136"/>
    </source>
</evidence>